<keyword evidence="3" id="KW-1185">Reference proteome</keyword>
<dbReference type="SUPFAM" id="SSF53474">
    <property type="entry name" value="alpha/beta-Hydrolases"/>
    <property type="match status" value="1"/>
</dbReference>
<reference evidence="2 3" key="1">
    <citation type="submission" date="2016-10" db="EMBL/GenBank/DDBJ databases">
        <authorList>
            <person name="Varghese N."/>
            <person name="Submissions S."/>
        </authorList>
    </citation>
    <scope>NUCLEOTIDE SEQUENCE [LARGE SCALE GENOMIC DNA]</scope>
    <source>
        <strain evidence="2 3">YR512</strain>
    </source>
</reference>
<dbReference type="Gene3D" id="3.40.50.1820">
    <property type="entry name" value="alpha/beta hydrolase"/>
    <property type="match status" value="1"/>
</dbReference>
<protein>
    <submittedName>
        <fullName evidence="2">Prolyl oligopeptidase family protein</fullName>
    </submittedName>
</protein>
<evidence type="ECO:0000259" key="1">
    <source>
        <dbReference type="Pfam" id="PF12146"/>
    </source>
</evidence>
<feature type="domain" description="Serine aminopeptidase S33" evidence="1">
    <location>
        <begin position="24"/>
        <end position="72"/>
    </location>
</feature>
<dbReference type="InterPro" id="IPR050471">
    <property type="entry name" value="AB_hydrolase"/>
</dbReference>
<evidence type="ECO:0000313" key="3">
    <source>
        <dbReference type="Proteomes" id="UP000198841"/>
    </source>
</evidence>
<name>A0A1I3VGG8_9GAMM</name>
<proteinExistence type="predicted"/>
<sequence>MLDSGKNSSTCSGFFDSFSETDFRADIAKVDVPTLVIHGSNDQIVPFEATGKLAHEMIEGSELKVYENGPHGFAVTHQDQLNADLLAFLQK</sequence>
<dbReference type="RefSeq" id="WP_008107187.1">
    <property type="nucleotide sequence ID" value="NZ_FOSD01000003.1"/>
</dbReference>
<evidence type="ECO:0000313" key="2">
    <source>
        <dbReference type="EMBL" id="SFJ93466.1"/>
    </source>
</evidence>
<gene>
    <name evidence="2" type="ORF">SAMN05518863_103373</name>
</gene>
<dbReference type="Pfam" id="PF12146">
    <property type="entry name" value="Hydrolase_4"/>
    <property type="match status" value="1"/>
</dbReference>
<dbReference type="InterPro" id="IPR022742">
    <property type="entry name" value="Hydrolase_4"/>
</dbReference>
<comment type="caution">
    <text evidence="2">The sequence shown here is derived from an EMBL/GenBank/DDBJ whole genome shotgun (WGS) entry which is preliminary data.</text>
</comment>
<dbReference type="InterPro" id="IPR029058">
    <property type="entry name" value="AB_hydrolase_fold"/>
</dbReference>
<organism evidence="2 3">
    <name type="scientific">Candidatus Pantoea symbiotica</name>
    <dbReference type="NCBI Taxonomy" id="1884370"/>
    <lineage>
        <taxon>Bacteria</taxon>
        <taxon>Pseudomonadati</taxon>
        <taxon>Pseudomonadota</taxon>
        <taxon>Gammaproteobacteria</taxon>
        <taxon>Enterobacterales</taxon>
        <taxon>Erwiniaceae</taxon>
        <taxon>Pantoea</taxon>
    </lineage>
</organism>
<dbReference type="Proteomes" id="UP000198841">
    <property type="component" value="Unassembled WGS sequence"/>
</dbReference>
<accession>A0A1I3VGG8</accession>
<dbReference type="EMBL" id="FOSD01000003">
    <property type="protein sequence ID" value="SFJ93466.1"/>
    <property type="molecule type" value="Genomic_DNA"/>
</dbReference>
<dbReference type="PANTHER" id="PTHR43433">
    <property type="entry name" value="HYDROLASE, ALPHA/BETA FOLD FAMILY PROTEIN"/>
    <property type="match status" value="1"/>
</dbReference>
<dbReference type="PANTHER" id="PTHR43433:SF4">
    <property type="entry name" value="NON-HEME CHLOROPEROXIDASE-RELATED"/>
    <property type="match status" value="1"/>
</dbReference>